<dbReference type="InterPro" id="IPR022380">
    <property type="entry name" value="Glu-Q_tRNA(Asp)_Synthase"/>
</dbReference>
<evidence type="ECO:0000313" key="11">
    <source>
        <dbReference type="Proteomes" id="UP000243924"/>
    </source>
</evidence>
<comment type="cofactor">
    <cofactor evidence="7">
        <name>Zn(2+)</name>
        <dbReference type="ChEBI" id="CHEBI:29105"/>
    </cofactor>
    <text evidence="7">Binds 1 zinc ion per subunit.</text>
</comment>
<evidence type="ECO:0000256" key="6">
    <source>
        <dbReference type="ARBA" id="ARBA00023146"/>
    </source>
</evidence>
<dbReference type="EMBL" id="LT629787">
    <property type="protein sequence ID" value="SDT86974.1"/>
    <property type="molecule type" value="Genomic_DNA"/>
</dbReference>
<evidence type="ECO:0000313" key="10">
    <source>
        <dbReference type="EMBL" id="SDT86974.1"/>
    </source>
</evidence>
<dbReference type="GO" id="GO:0004818">
    <property type="term" value="F:glutamate-tRNA ligase activity"/>
    <property type="evidence" value="ECO:0007669"/>
    <property type="project" value="TreeGrafter"/>
</dbReference>
<dbReference type="PANTHER" id="PTHR43311:SF1">
    <property type="entry name" value="GLUTAMYL-Q TRNA(ASP) SYNTHETASE"/>
    <property type="match status" value="1"/>
</dbReference>
<dbReference type="NCBIfam" id="TIGR03838">
    <property type="entry name" value="queuosine_YadB"/>
    <property type="match status" value="1"/>
</dbReference>
<dbReference type="PANTHER" id="PTHR43311">
    <property type="entry name" value="GLUTAMATE--TRNA LIGASE"/>
    <property type="match status" value="1"/>
</dbReference>
<feature type="binding site" evidence="7">
    <location>
        <position position="47"/>
    </location>
    <ligand>
        <name>L-glutamate</name>
        <dbReference type="ChEBI" id="CHEBI:29985"/>
    </ligand>
</feature>
<evidence type="ECO:0000256" key="1">
    <source>
        <dbReference type="ARBA" id="ARBA00022598"/>
    </source>
</evidence>
<dbReference type="STRING" id="1434072.SAMN05216210_0005"/>
<dbReference type="Gene3D" id="3.40.50.620">
    <property type="entry name" value="HUPs"/>
    <property type="match status" value="1"/>
</dbReference>
<dbReference type="EC" id="6.1.1.-" evidence="7"/>
<dbReference type="SUPFAM" id="SSF52374">
    <property type="entry name" value="Nucleotidylyl transferase"/>
    <property type="match status" value="1"/>
</dbReference>
<feature type="binding site" evidence="7">
    <location>
        <position position="121"/>
    </location>
    <ligand>
        <name>Zn(2+)</name>
        <dbReference type="ChEBI" id="CHEBI:29105"/>
    </ligand>
</feature>
<keyword evidence="11" id="KW-1185">Reference proteome</keyword>
<dbReference type="FunFam" id="3.40.50.620:FF:000093">
    <property type="entry name" value="Glutamyl-Q tRNA(Asp) synthetase"/>
    <property type="match status" value="1"/>
</dbReference>
<feature type="binding site" evidence="7">
    <location>
        <position position="105"/>
    </location>
    <ligand>
        <name>Zn(2+)</name>
        <dbReference type="ChEBI" id="CHEBI:29105"/>
    </ligand>
</feature>
<feature type="binding site" evidence="7">
    <location>
        <position position="234"/>
    </location>
    <ligand>
        <name>ATP</name>
        <dbReference type="ChEBI" id="CHEBI:30616"/>
    </ligand>
</feature>
<dbReference type="GO" id="GO:0006424">
    <property type="term" value="P:glutamyl-tRNA aminoacylation"/>
    <property type="evidence" value="ECO:0007669"/>
    <property type="project" value="InterPro"/>
</dbReference>
<dbReference type="GO" id="GO:0005524">
    <property type="term" value="F:ATP binding"/>
    <property type="evidence" value="ECO:0007669"/>
    <property type="project" value="UniProtKB-KW"/>
</dbReference>
<evidence type="ECO:0000256" key="7">
    <source>
        <dbReference type="HAMAP-Rule" id="MF_01428"/>
    </source>
</evidence>
<keyword evidence="2 7" id="KW-0479">Metal-binding</keyword>
<feature type="short sequence motif" description="'HIGH' region" evidence="7">
    <location>
        <begin position="14"/>
        <end position="24"/>
    </location>
</feature>
<dbReference type="AlphaFoldDB" id="A0A1H2DVZ8"/>
<protein>
    <recommendedName>
        <fullName evidence="7">Glutamyl-Q tRNA(Asp) synthetase</fullName>
        <shortName evidence="7">Glu-Q-RSs</shortName>
        <ecNumber evidence="7">6.1.1.-</ecNumber>
    </recommendedName>
</protein>
<feature type="binding site" evidence="7">
    <location>
        <position position="117"/>
    </location>
    <ligand>
        <name>Zn(2+)</name>
        <dbReference type="ChEBI" id="CHEBI:29105"/>
    </ligand>
</feature>
<evidence type="ECO:0000256" key="3">
    <source>
        <dbReference type="ARBA" id="ARBA00022741"/>
    </source>
</evidence>
<dbReference type="InterPro" id="IPR049940">
    <property type="entry name" value="GluQ/Sye"/>
</dbReference>
<sequence length="300" mass="33697">MPASVNGYIGRFAPTPSGHLHFGSLLAALASYLDARQNNGQWLLRIEDLDTPRNQPGADQHILQTLDAFGLHWDNTVIWQSQRLEQYQAVLDDWLQRDLAFFCDCSRQDLKAFAGVYPGTCRQRQLAPDPGHAIRVRVDDRLISATDRLQQTLQVRLSTDPGDFVVRRRDGIIAYQLAVVIDDVAQGITDIVRGADLLDSTPRQIWLYHLLKAPVPRYLHIPLLLQADGDKLSKRLGATPIAADQAPATLFRALHTLAQQPPAELARAPISELLDWAIANWQPQHLPAAPQFNEMYTTRR</sequence>
<accession>A0A1H2DVZ8</accession>
<feature type="short sequence motif" description="'KMSKS' region" evidence="7">
    <location>
        <begin position="231"/>
        <end position="235"/>
    </location>
</feature>
<keyword evidence="8" id="KW-0648">Protein biosynthesis</keyword>
<keyword evidence="6 7" id="KW-0030">Aminoacyl-tRNA synthetase</keyword>
<comment type="similarity">
    <text evidence="7">Belongs to the class-I aminoacyl-tRNA synthetase family. GluQ subfamily.</text>
</comment>
<feature type="binding site" evidence="7">
    <location>
        <position position="103"/>
    </location>
    <ligand>
        <name>Zn(2+)</name>
        <dbReference type="ChEBI" id="CHEBI:29105"/>
    </ligand>
</feature>
<evidence type="ECO:0000256" key="5">
    <source>
        <dbReference type="ARBA" id="ARBA00022840"/>
    </source>
</evidence>
<dbReference type="Proteomes" id="UP000243924">
    <property type="component" value="Chromosome I"/>
</dbReference>
<comment type="function">
    <text evidence="7">Catalyzes the tRNA-independent activation of glutamate in presence of ATP and the subsequent transfer of glutamate onto a tRNA(Asp). Glutamate is transferred on the 2-amino-5-(4,5-dihydroxy-2-cyclopenten-1-yl) moiety of the queuosine in the wobble position of the QUC anticodon.</text>
</comment>
<dbReference type="OrthoDB" id="9807503at2"/>
<evidence type="ECO:0000256" key="4">
    <source>
        <dbReference type="ARBA" id="ARBA00022833"/>
    </source>
</evidence>
<dbReference type="GO" id="GO:0006400">
    <property type="term" value="P:tRNA modification"/>
    <property type="evidence" value="ECO:0007669"/>
    <property type="project" value="InterPro"/>
</dbReference>
<evidence type="ECO:0000259" key="9">
    <source>
        <dbReference type="Pfam" id="PF00749"/>
    </source>
</evidence>
<dbReference type="GO" id="GO:0005829">
    <property type="term" value="C:cytosol"/>
    <property type="evidence" value="ECO:0007669"/>
    <property type="project" value="TreeGrafter"/>
</dbReference>
<feature type="domain" description="Glutamyl/glutaminyl-tRNA synthetase class Ib catalytic" evidence="9">
    <location>
        <begin position="11"/>
        <end position="240"/>
    </location>
</feature>
<name>A0A1H2DVZ8_9GAMM</name>
<gene>
    <name evidence="7" type="primary">gluQ</name>
    <name evidence="10" type="ORF">SAMN05216210_0005</name>
</gene>
<keyword evidence="3 7" id="KW-0547">Nucleotide-binding</keyword>
<feature type="binding site" evidence="7">
    <location>
        <position position="193"/>
    </location>
    <ligand>
        <name>L-glutamate</name>
        <dbReference type="ChEBI" id="CHEBI:29985"/>
    </ligand>
</feature>
<keyword evidence="4 7" id="KW-0862">Zinc</keyword>
<dbReference type="HAMAP" id="MF_01428">
    <property type="entry name" value="Glu_Q_tRNA_synth"/>
    <property type="match status" value="1"/>
</dbReference>
<proteinExistence type="inferred from homology"/>
<organism evidence="10 11">
    <name type="scientific">Halopseudomonas salegens</name>
    <dbReference type="NCBI Taxonomy" id="1434072"/>
    <lineage>
        <taxon>Bacteria</taxon>
        <taxon>Pseudomonadati</taxon>
        <taxon>Pseudomonadota</taxon>
        <taxon>Gammaproteobacteria</taxon>
        <taxon>Pseudomonadales</taxon>
        <taxon>Pseudomonadaceae</taxon>
        <taxon>Halopseudomonas</taxon>
    </lineage>
</organism>
<dbReference type="InterPro" id="IPR014729">
    <property type="entry name" value="Rossmann-like_a/b/a_fold"/>
</dbReference>
<feature type="binding site" evidence="7">
    <location>
        <begin position="11"/>
        <end position="15"/>
    </location>
    <ligand>
        <name>L-glutamate</name>
        <dbReference type="ChEBI" id="CHEBI:29985"/>
    </ligand>
</feature>
<evidence type="ECO:0000256" key="2">
    <source>
        <dbReference type="ARBA" id="ARBA00022723"/>
    </source>
</evidence>
<dbReference type="GO" id="GO:0008270">
    <property type="term" value="F:zinc ion binding"/>
    <property type="evidence" value="ECO:0007669"/>
    <property type="project" value="UniProtKB-UniRule"/>
</dbReference>
<keyword evidence="5 7" id="KW-0067">ATP-binding</keyword>
<dbReference type="Pfam" id="PF00749">
    <property type="entry name" value="tRNA-synt_1c"/>
    <property type="match status" value="1"/>
</dbReference>
<keyword evidence="1 7" id="KW-0436">Ligase</keyword>
<dbReference type="InterPro" id="IPR020058">
    <property type="entry name" value="Glu/Gln-tRNA-synth_Ib_cat-dom"/>
</dbReference>
<feature type="binding site" evidence="7">
    <location>
        <position position="175"/>
    </location>
    <ligand>
        <name>L-glutamate</name>
        <dbReference type="ChEBI" id="CHEBI:29985"/>
    </ligand>
</feature>
<dbReference type="InterPro" id="IPR000924">
    <property type="entry name" value="Glu/Gln-tRNA-synth"/>
</dbReference>
<dbReference type="PRINTS" id="PR00987">
    <property type="entry name" value="TRNASYNTHGLU"/>
</dbReference>
<dbReference type="RefSeq" id="WP_092382942.1">
    <property type="nucleotide sequence ID" value="NZ_LT629787.1"/>
</dbReference>
<evidence type="ECO:0000256" key="8">
    <source>
        <dbReference type="RuleBase" id="RU363037"/>
    </source>
</evidence>
<dbReference type="NCBIfam" id="NF004314">
    <property type="entry name" value="PRK05710.1-3"/>
    <property type="match status" value="1"/>
</dbReference>
<reference evidence="11" key="1">
    <citation type="submission" date="2016-10" db="EMBL/GenBank/DDBJ databases">
        <authorList>
            <person name="Varghese N."/>
            <person name="Submissions S."/>
        </authorList>
    </citation>
    <scope>NUCLEOTIDE SEQUENCE [LARGE SCALE GENOMIC DNA]</scope>
    <source>
        <strain evidence="11">CECT 8338</strain>
    </source>
</reference>